<organism evidence="3 4">
    <name type="scientific">Trypanosoma theileri</name>
    <dbReference type="NCBI Taxonomy" id="67003"/>
    <lineage>
        <taxon>Eukaryota</taxon>
        <taxon>Discoba</taxon>
        <taxon>Euglenozoa</taxon>
        <taxon>Kinetoplastea</taxon>
        <taxon>Metakinetoplastina</taxon>
        <taxon>Trypanosomatida</taxon>
        <taxon>Trypanosomatidae</taxon>
        <taxon>Trypanosoma</taxon>
    </lineage>
</organism>
<dbReference type="AlphaFoldDB" id="A0A1X0NHJ0"/>
<feature type="compositionally biased region" description="Basic and acidic residues" evidence="1">
    <location>
        <begin position="167"/>
        <end position="199"/>
    </location>
</feature>
<name>A0A1X0NHJ0_9TRYP</name>
<evidence type="ECO:0000256" key="2">
    <source>
        <dbReference type="SAM" id="SignalP"/>
    </source>
</evidence>
<feature type="compositionally biased region" description="Basic and acidic residues" evidence="1">
    <location>
        <begin position="148"/>
        <end position="160"/>
    </location>
</feature>
<feature type="chain" id="PRO_5012574892" description="Titin" evidence="2">
    <location>
        <begin position="24"/>
        <end position="337"/>
    </location>
</feature>
<gene>
    <name evidence="3" type="ORF">TM35_000501150</name>
</gene>
<dbReference type="RefSeq" id="XP_028878127.1">
    <property type="nucleotide sequence ID" value="XM_029030562.1"/>
</dbReference>
<protein>
    <recommendedName>
        <fullName evidence="5">Titin</fullName>
    </recommendedName>
</protein>
<reference evidence="3 4" key="1">
    <citation type="submission" date="2017-03" db="EMBL/GenBank/DDBJ databases">
        <title>An alternative strategy for trypanosome survival in the mammalian bloodstream revealed through genome and transcriptome analysis of the ubiquitous bovine parasite Trypanosoma (Megatrypanum) theileri.</title>
        <authorList>
            <person name="Kelly S."/>
            <person name="Ivens A."/>
            <person name="Mott A."/>
            <person name="O'Neill E."/>
            <person name="Emms D."/>
            <person name="Macleod O."/>
            <person name="Voorheis P."/>
            <person name="Matthews J."/>
            <person name="Matthews K."/>
            <person name="Carrington M."/>
        </authorList>
    </citation>
    <scope>NUCLEOTIDE SEQUENCE [LARGE SCALE GENOMIC DNA]</scope>
    <source>
        <strain evidence="3">Edinburgh</strain>
    </source>
</reference>
<dbReference type="Proteomes" id="UP000192257">
    <property type="component" value="Unassembled WGS sequence"/>
</dbReference>
<keyword evidence="2" id="KW-0732">Signal</keyword>
<feature type="compositionally biased region" description="Low complexity" evidence="1">
    <location>
        <begin position="217"/>
        <end position="232"/>
    </location>
</feature>
<evidence type="ECO:0008006" key="5">
    <source>
        <dbReference type="Google" id="ProtNLM"/>
    </source>
</evidence>
<accession>A0A1X0NHJ0</accession>
<dbReference type="EMBL" id="NBCO01000050">
    <property type="protein sequence ID" value="ORC84061.1"/>
    <property type="molecule type" value="Genomic_DNA"/>
</dbReference>
<sequence length="337" mass="34341">MMMRPVVCLLVFLLSVASVCVEANSEPGLEPATPDCNPVPCPQEATKPVSLSTSSPPQPAAKGAACSGEESGDTSDTCHEGAADDLHDDGDRECTSGADASKCVKGGHTGPECHPGDEGGKNETNCKRKPSKELNQESDGAGVCTTDNPKDGKCAGDTKDPLANATKEPKEGDPGKEKQLAPPKNPEEKEPESHVHDRAGAPAGPTGDVDIPAPAESVKPGGSDVPSPSGGPTATEGQTENSDKAAGETPPNEVSAAEQPSTNRTETESATGGSDVGNANTTPSEESTTTTTTTTTLPPELTNNKKGDADSSSSISSSVWVRVPLLIVFTLTCILVC</sequence>
<dbReference type="GeneID" id="39990342"/>
<feature type="signal peptide" evidence="2">
    <location>
        <begin position="1"/>
        <end position="23"/>
    </location>
</feature>
<proteinExistence type="predicted"/>
<evidence type="ECO:0000313" key="4">
    <source>
        <dbReference type="Proteomes" id="UP000192257"/>
    </source>
</evidence>
<comment type="caution">
    <text evidence="3">The sequence shown here is derived from an EMBL/GenBank/DDBJ whole genome shotgun (WGS) entry which is preliminary data.</text>
</comment>
<feature type="region of interest" description="Disordered" evidence="1">
    <location>
        <begin position="27"/>
        <end position="316"/>
    </location>
</feature>
<keyword evidence="4" id="KW-1185">Reference proteome</keyword>
<feature type="compositionally biased region" description="Polar residues" evidence="1">
    <location>
        <begin position="258"/>
        <end position="280"/>
    </location>
</feature>
<evidence type="ECO:0000313" key="3">
    <source>
        <dbReference type="EMBL" id="ORC84061.1"/>
    </source>
</evidence>
<dbReference type="VEuPathDB" id="TriTrypDB:TM35_000501150"/>
<feature type="compositionally biased region" description="Basic and acidic residues" evidence="1">
    <location>
        <begin position="114"/>
        <end position="135"/>
    </location>
</feature>
<evidence type="ECO:0000256" key="1">
    <source>
        <dbReference type="SAM" id="MobiDB-lite"/>
    </source>
</evidence>
<feature type="compositionally biased region" description="Basic and acidic residues" evidence="1">
    <location>
        <begin position="76"/>
        <end position="94"/>
    </location>
</feature>
<feature type="compositionally biased region" description="Low complexity" evidence="1">
    <location>
        <begin position="281"/>
        <end position="302"/>
    </location>
</feature>